<dbReference type="InterPro" id="IPR001623">
    <property type="entry name" value="DnaJ_domain"/>
</dbReference>
<organism evidence="4 5">
    <name type="scientific">Chenopodium quinoa</name>
    <name type="common">Quinoa</name>
    <dbReference type="NCBI Taxonomy" id="63459"/>
    <lineage>
        <taxon>Eukaryota</taxon>
        <taxon>Viridiplantae</taxon>
        <taxon>Streptophyta</taxon>
        <taxon>Embryophyta</taxon>
        <taxon>Tracheophyta</taxon>
        <taxon>Spermatophyta</taxon>
        <taxon>Magnoliopsida</taxon>
        <taxon>eudicotyledons</taxon>
        <taxon>Gunneridae</taxon>
        <taxon>Pentapetalae</taxon>
        <taxon>Caryophyllales</taxon>
        <taxon>Chenopodiaceae</taxon>
        <taxon>Chenopodioideae</taxon>
        <taxon>Atripliceae</taxon>
        <taxon>Chenopodium</taxon>
    </lineage>
</organism>
<dbReference type="InterPro" id="IPR036869">
    <property type="entry name" value="J_dom_sf"/>
</dbReference>
<keyword evidence="5" id="KW-1185">Reference proteome</keyword>
<reference evidence="4" key="1">
    <citation type="journal article" date="2017" name="Nature">
        <title>The genome of Chenopodium quinoa.</title>
        <authorList>
            <person name="Jarvis D.E."/>
            <person name="Ho Y.S."/>
            <person name="Lightfoot D.J."/>
            <person name="Schmoeckel S.M."/>
            <person name="Li B."/>
            <person name="Borm T.J.A."/>
            <person name="Ohyanagi H."/>
            <person name="Mineta K."/>
            <person name="Michell C.T."/>
            <person name="Saber N."/>
            <person name="Kharbatia N.M."/>
            <person name="Rupper R.R."/>
            <person name="Sharp A.R."/>
            <person name="Dally N."/>
            <person name="Boughton B.A."/>
            <person name="Woo Y.H."/>
            <person name="Gao G."/>
            <person name="Schijlen E.G.W.M."/>
            <person name="Guo X."/>
            <person name="Momin A.A."/>
            <person name="Negrao S."/>
            <person name="Al-Babili S."/>
            <person name="Gehring C."/>
            <person name="Roessner U."/>
            <person name="Jung C."/>
            <person name="Murphy K."/>
            <person name="Arold S.T."/>
            <person name="Gojobori T."/>
            <person name="van der Linden C.G."/>
            <person name="van Loo E.N."/>
            <person name="Jellen E.N."/>
            <person name="Maughan P.J."/>
            <person name="Tester M."/>
        </authorList>
    </citation>
    <scope>NUCLEOTIDE SEQUENCE [LARGE SCALE GENOMIC DNA]</scope>
    <source>
        <strain evidence="4">cv. PI 614886</strain>
    </source>
</reference>
<proteinExistence type="predicted"/>
<dbReference type="PROSITE" id="PS50076">
    <property type="entry name" value="DNAJ_2"/>
    <property type="match status" value="1"/>
</dbReference>
<keyword evidence="2" id="KW-1133">Transmembrane helix</keyword>
<dbReference type="PANTHER" id="PTHR44303">
    <property type="entry name" value="DNAJ HOMOLOG SUBFAMILY C MEMBER 16"/>
    <property type="match status" value="1"/>
</dbReference>
<feature type="domain" description="J" evidence="3">
    <location>
        <begin position="65"/>
        <end position="136"/>
    </location>
</feature>
<feature type="compositionally biased region" description="Polar residues" evidence="1">
    <location>
        <begin position="641"/>
        <end position="654"/>
    </location>
</feature>
<dbReference type="AlphaFoldDB" id="A0A803M119"/>
<evidence type="ECO:0000313" key="4">
    <source>
        <dbReference type="EnsemblPlants" id="AUR62021651-RA:cds"/>
    </source>
</evidence>
<feature type="compositionally biased region" description="Basic residues" evidence="1">
    <location>
        <begin position="655"/>
        <end position="670"/>
    </location>
</feature>
<dbReference type="OMA" id="QWEMTDS"/>
<feature type="region of interest" description="Disordered" evidence="1">
    <location>
        <begin position="1"/>
        <end position="29"/>
    </location>
</feature>
<dbReference type="EnsemblPlants" id="AUR62021651-RA">
    <property type="protein sequence ID" value="AUR62021651-RA:cds"/>
    <property type="gene ID" value="AUR62021651"/>
</dbReference>
<dbReference type="InterPro" id="IPR052448">
    <property type="entry name" value="DnaJ_C16_autophagy_reg"/>
</dbReference>
<keyword evidence="2" id="KW-0472">Membrane</keyword>
<evidence type="ECO:0000313" key="5">
    <source>
        <dbReference type="Proteomes" id="UP000596660"/>
    </source>
</evidence>
<sequence length="704" mass="79313">MADSNPTSSQNNSSTNSSSTTDKAPKKPSEPPISSLIKAYWIPATLFILFFVFQIFFLPSAFPPSHYEVLGISRLSSIEEVKEAYDNLASNCYEECTLIIMVGLVGYEECTLINGIRYAYELLTDPLWKRDYDLFSIDEHQHVLENILQLNSNKVYSSVNLPLLVGSTDSHDIDFESITSGDIQSIVGERPWLMQVIASTLLGEIADTGVVELGEIKLASQLAEKKTTGQLFFRNGLPSLIAFPQGCKSSSCLIRYEGDLSVDAVTDWFAVMILKLPRIPYYTKDTLVKVMFFSDTGMRATPFIRQTARNYQDYASFACVLWREEEFSYWSSIYDVESAPATVFLRDPGTKPLVLYGAVNSSWFVDVMEDNRLHGNAPVQELPQLRTMTSVELGCDSRGYSRAGTSTTIWYCVVVIGRPSPEMNEMREVLRRAQQTLSEKSYQDVAPHSNELAAHAAIALKDKRLTLTWMDGENLCMFYIGGELSLECCGPRRGIEDAPQVVMVRYMRNDSVEDPKDKRSPSSLLDSLKDDVDPVSQLVARYNGSAEPLQIIEWISKNIKDGDSAKLPFYRTNTPELVPENSDPLWFVSGEKFLSTRNGMKHKLWRVIAWCRDLSGDPRIGPLLLLGALLSFGGIWLHRSQPTPSSDSSQWQQAHTKKKIPKEWRNRRRNSVTGEIPPSITDVEPKDAYQMEFSDSDSEENHNN</sequence>
<evidence type="ECO:0000256" key="1">
    <source>
        <dbReference type="SAM" id="MobiDB-lite"/>
    </source>
</evidence>
<dbReference type="Gramene" id="AUR62021651-RA">
    <property type="protein sequence ID" value="AUR62021651-RA:cds"/>
    <property type="gene ID" value="AUR62021651"/>
</dbReference>
<dbReference type="SUPFAM" id="SSF46565">
    <property type="entry name" value="Chaperone J-domain"/>
    <property type="match status" value="1"/>
</dbReference>
<reference evidence="4" key="2">
    <citation type="submission" date="2021-03" db="UniProtKB">
        <authorList>
            <consortium name="EnsemblPlants"/>
        </authorList>
    </citation>
    <scope>IDENTIFICATION</scope>
</reference>
<feature type="compositionally biased region" description="Low complexity" evidence="1">
    <location>
        <begin position="1"/>
        <end position="21"/>
    </location>
</feature>
<name>A0A803M119_CHEQI</name>
<dbReference type="Gene3D" id="1.10.287.110">
    <property type="entry name" value="DnaJ domain"/>
    <property type="match status" value="1"/>
</dbReference>
<feature type="transmembrane region" description="Helical" evidence="2">
    <location>
        <begin position="39"/>
        <end position="58"/>
    </location>
</feature>
<dbReference type="PANTHER" id="PTHR44303:SF2">
    <property type="entry name" value="DNAJ HOMOLOG SUBFAMILY C MEMBER 16"/>
    <property type="match status" value="1"/>
</dbReference>
<keyword evidence="2" id="KW-0812">Transmembrane</keyword>
<evidence type="ECO:0000259" key="3">
    <source>
        <dbReference type="PROSITE" id="PS50076"/>
    </source>
</evidence>
<dbReference type="Proteomes" id="UP000596660">
    <property type="component" value="Unplaced"/>
</dbReference>
<dbReference type="CDD" id="cd06257">
    <property type="entry name" value="DnaJ"/>
    <property type="match status" value="1"/>
</dbReference>
<protein>
    <recommendedName>
        <fullName evidence="3">J domain-containing protein</fullName>
    </recommendedName>
</protein>
<feature type="region of interest" description="Disordered" evidence="1">
    <location>
        <begin position="641"/>
        <end position="704"/>
    </location>
</feature>
<evidence type="ECO:0000256" key="2">
    <source>
        <dbReference type="SAM" id="Phobius"/>
    </source>
</evidence>
<accession>A0A803M119</accession>